<name>A0A0K8NUG3_PISS1</name>
<dbReference type="Pfam" id="PF16137">
    <property type="entry name" value="DUF4845"/>
    <property type="match status" value="1"/>
</dbReference>
<dbReference type="EMBL" id="BBYR01000001">
    <property type="protein sequence ID" value="GAP33590.1"/>
    <property type="molecule type" value="Genomic_DNA"/>
</dbReference>
<keyword evidence="1" id="KW-1133">Transmembrane helix</keyword>
<dbReference type="RefSeq" id="WP_054017766.1">
    <property type="nucleotide sequence ID" value="NZ_BBYR01000001.1"/>
</dbReference>
<evidence type="ECO:0000313" key="2">
    <source>
        <dbReference type="EMBL" id="GAP33590.1"/>
    </source>
</evidence>
<sequence>MNAVRASARAQRGLGLFSLLFWLVLIGGITLIALKVFPTVNEYLTIRRVVEKIAASGVTTAPEVRNAFEAAKAVEYSITSISGKDLQVSRQGERLVISYAYNVEIELVPPVYLLMKYEGRAPK</sequence>
<keyword evidence="1" id="KW-0472">Membrane</keyword>
<protein>
    <recommendedName>
        <fullName evidence="4">Transmembrane protein</fullName>
    </recommendedName>
</protein>
<dbReference type="AlphaFoldDB" id="A0A0K8NUG3"/>
<reference evidence="2 3" key="2">
    <citation type="journal article" date="2016" name="Science">
        <title>A bacterium that degrades and assimilates poly(ethylene terephthalate).</title>
        <authorList>
            <person name="Yoshida S."/>
            <person name="Hiraga K."/>
            <person name="Takehana T."/>
            <person name="Taniguchi I."/>
            <person name="Yamaji H."/>
            <person name="Maeda Y."/>
            <person name="Toyohara K."/>
            <person name="Miyamoto K."/>
            <person name="Kimura Y."/>
            <person name="Oda K."/>
        </authorList>
    </citation>
    <scope>NUCLEOTIDE SEQUENCE [LARGE SCALE GENOMIC DNA]</scope>
    <source>
        <strain evidence="3">NBRC 110686 / TISTR 2288 / 201-F6</strain>
    </source>
</reference>
<evidence type="ECO:0000313" key="3">
    <source>
        <dbReference type="Proteomes" id="UP000037660"/>
    </source>
</evidence>
<keyword evidence="1" id="KW-0812">Transmembrane</keyword>
<dbReference type="InterPro" id="IPR032314">
    <property type="entry name" value="DUF4845"/>
</dbReference>
<feature type="transmembrane region" description="Helical" evidence="1">
    <location>
        <begin position="12"/>
        <end position="34"/>
    </location>
</feature>
<reference evidence="3" key="1">
    <citation type="submission" date="2015-07" db="EMBL/GenBank/DDBJ databases">
        <title>Discovery of a poly(ethylene terephthalate assimilation.</title>
        <authorList>
            <person name="Yoshida S."/>
            <person name="Hiraga K."/>
            <person name="Takehana T."/>
            <person name="Taniguchi I."/>
            <person name="Yamaji H."/>
            <person name="Maeda Y."/>
            <person name="Toyohara K."/>
            <person name="Miyamoto K."/>
            <person name="Kimura Y."/>
            <person name="Oda K."/>
        </authorList>
    </citation>
    <scope>NUCLEOTIDE SEQUENCE [LARGE SCALE GENOMIC DNA]</scope>
    <source>
        <strain evidence="3">NBRC 110686 / TISTR 2288 / 201-F6</strain>
    </source>
</reference>
<comment type="caution">
    <text evidence="2">The sequence shown here is derived from an EMBL/GenBank/DDBJ whole genome shotgun (WGS) entry which is preliminary data.</text>
</comment>
<dbReference type="OrthoDB" id="9133279at2"/>
<keyword evidence="3" id="KW-1185">Reference proteome</keyword>
<gene>
    <name evidence="2" type="ORF">ISF6_0036</name>
</gene>
<accession>A0A0K8NUG3</accession>
<proteinExistence type="predicted"/>
<organism evidence="2 3">
    <name type="scientific">Piscinibacter sakaiensis</name>
    <name type="common">Ideonella sakaiensis</name>
    <dbReference type="NCBI Taxonomy" id="1547922"/>
    <lineage>
        <taxon>Bacteria</taxon>
        <taxon>Pseudomonadati</taxon>
        <taxon>Pseudomonadota</taxon>
        <taxon>Betaproteobacteria</taxon>
        <taxon>Burkholderiales</taxon>
        <taxon>Sphaerotilaceae</taxon>
        <taxon>Piscinibacter</taxon>
    </lineage>
</organism>
<dbReference type="STRING" id="1547922.ISF6_0036"/>
<evidence type="ECO:0000256" key="1">
    <source>
        <dbReference type="SAM" id="Phobius"/>
    </source>
</evidence>
<dbReference type="Proteomes" id="UP000037660">
    <property type="component" value="Unassembled WGS sequence"/>
</dbReference>
<evidence type="ECO:0008006" key="4">
    <source>
        <dbReference type="Google" id="ProtNLM"/>
    </source>
</evidence>